<proteinExistence type="predicted"/>
<feature type="compositionally biased region" description="Polar residues" evidence="1">
    <location>
        <begin position="67"/>
        <end position="76"/>
    </location>
</feature>
<dbReference type="Proteomes" id="UP000094472">
    <property type="component" value="Unassembled WGS sequence"/>
</dbReference>
<organism evidence="3 4">
    <name type="scientific">Methyloceanibacter superfactus</name>
    <dbReference type="NCBI Taxonomy" id="1774969"/>
    <lineage>
        <taxon>Bacteria</taxon>
        <taxon>Pseudomonadati</taxon>
        <taxon>Pseudomonadota</taxon>
        <taxon>Alphaproteobacteria</taxon>
        <taxon>Hyphomicrobiales</taxon>
        <taxon>Hyphomicrobiaceae</taxon>
        <taxon>Methyloceanibacter</taxon>
    </lineage>
</organism>
<comment type="caution">
    <text evidence="3">The sequence shown here is derived from an EMBL/GenBank/DDBJ whole genome shotgun (WGS) entry which is preliminary data.</text>
</comment>
<evidence type="ECO:0000256" key="2">
    <source>
        <dbReference type="SAM" id="SignalP"/>
    </source>
</evidence>
<accession>A0A1E3VVX8</accession>
<feature type="region of interest" description="Disordered" evidence="1">
    <location>
        <begin position="55"/>
        <end position="76"/>
    </location>
</feature>
<name>A0A1E3VVX8_9HYPH</name>
<sequence length="76" mass="8089">MPAYFAFPLTAALLTGALLATFGHALAGDRDRGEGEGGYYYDRYALPYVKRYAPPDTAPGTFDEHPSGSNGSGNQD</sequence>
<dbReference type="EMBL" id="LPWF01000025">
    <property type="protein sequence ID" value="ODR97687.1"/>
    <property type="molecule type" value="Genomic_DNA"/>
</dbReference>
<evidence type="ECO:0000313" key="4">
    <source>
        <dbReference type="Proteomes" id="UP000094472"/>
    </source>
</evidence>
<keyword evidence="2" id="KW-0732">Signal</keyword>
<feature type="chain" id="PRO_5009138635" evidence="2">
    <location>
        <begin position="28"/>
        <end position="76"/>
    </location>
</feature>
<evidence type="ECO:0000313" key="3">
    <source>
        <dbReference type="EMBL" id="ODR97687.1"/>
    </source>
</evidence>
<evidence type="ECO:0000256" key="1">
    <source>
        <dbReference type="SAM" id="MobiDB-lite"/>
    </source>
</evidence>
<gene>
    <name evidence="3" type="ORF">AUC69_11320</name>
</gene>
<feature type="signal peptide" evidence="2">
    <location>
        <begin position="1"/>
        <end position="27"/>
    </location>
</feature>
<keyword evidence="4" id="KW-1185">Reference proteome</keyword>
<protein>
    <submittedName>
        <fullName evidence="3">Uncharacterized protein</fullName>
    </submittedName>
</protein>
<reference evidence="3 4" key="1">
    <citation type="journal article" date="2016" name="Environ. Microbiol.">
        <title>New Methyloceanibacter diversity from North Sea sediments includes methanotroph containing solely the soluble methane monooxygenase.</title>
        <authorList>
            <person name="Vekeman B."/>
            <person name="Kerckhof F.M."/>
            <person name="Cremers G."/>
            <person name="de Vos P."/>
            <person name="Vandamme P."/>
            <person name="Boon N."/>
            <person name="Op den Camp H.J."/>
            <person name="Heylen K."/>
        </authorList>
    </citation>
    <scope>NUCLEOTIDE SEQUENCE [LARGE SCALE GENOMIC DNA]</scope>
    <source>
        <strain evidence="3 4">R-67175</strain>
    </source>
</reference>
<dbReference type="AlphaFoldDB" id="A0A1E3VVX8"/>